<dbReference type="GO" id="GO:0016491">
    <property type="term" value="F:oxidoreductase activity"/>
    <property type="evidence" value="ECO:0007669"/>
    <property type="project" value="UniProtKB-KW"/>
</dbReference>
<evidence type="ECO:0000256" key="2">
    <source>
        <dbReference type="ARBA" id="ARBA00023002"/>
    </source>
</evidence>
<reference evidence="4 5" key="1">
    <citation type="submission" date="2018-10" db="EMBL/GenBank/DDBJ databases">
        <title>Fifty Aureobasidium pullulans genomes reveal a recombining polyextremotolerant generalist.</title>
        <authorList>
            <person name="Gostincar C."/>
            <person name="Turk M."/>
            <person name="Zajc J."/>
            <person name="Gunde-Cimerman N."/>
        </authorList>
    </citation>
    <scope>NUCLEOTIDE SEQUENCE [LARGE SCALE GENOMIC DNA]</scope>
    <source>
        <strain evidence="4 5">EXF-11900</strain>
    </source>
</reference>
<name>A0A4S8SI79_AURPU</name>
<dbReference type="PRINTS" id="PR00080">
    <property type="entry name" value="SDRFAMILY"/>
</dbReference>
<comment type="caution">
    <text evidence="4">The sequence shown here is derived from an EMBL/GenBank/DDBJ whole genome shotgun (WGS) entry which is preliminary data.</text>
</comment>
<gene>
    <name evidence="4" type="ORF">D6D28_05360</name>
</gene>
<keyword evidence="2" id="KW-0560">Oxidoreductase</keyword>
<dbReference type="EMBL" id="QZAF01000214">
    <property type="protein sequence ID" value="THV70135.1"/>
    <property type="molecule type" value="Genomic_DNA"/>
</dbReference>
<dbReference type="AlphaFoldDB" id="A0A4S8SI79"/>
<dbReference type="InterPro" id="IPR036291">
    <property type="entry name" value="NAD(P)-bd_dom_sf"/>
</dbReference>
<dbReference type="Gene3D" id="3.40.50.720">
    <property type="entry name" value="NAD(P)-binding Rossmann-like Domain"/>
    <property type="match status" value="1"/>
</dbReference>
<dbReference type="SUPFAM" id="SSF51735">
    <property type="entry name" value="NAD(P)-binding Rossmann-fold domains"/>
    <property type="match status" value="1"/>
</dbReference>
<comment type="similarity">
    <text evidence="1 3">Belongs to the short-chain dehydrogenases/reductases (SDR) family.</text>
</comment>
<evidence type="ECO:0000256" key="3">
    <source>
        <dbReference type="RuleBase" id="RU000363"/>
    </source>
</evidence>
<protein>
    <submittedName>
        <fullName evidence="4">NAD(P)-binding protein</fullName>
    </submittedName>
</protein>
<dbReference type="PRINTS" id="PR00081">
    <property type="entry name" value="GDHRDH"/>
</dbReference>
<organism evidence="4 5">
    <name type="scientific">Aureobasidium pullulans</name>
    <name type="common">Black yeast</name>
    <name type="synonym">Pullularia pullulans</name>
    <dbReference type="NCBI Taxonomy" id="5580"/>
    <lineage>
        <taxon>Eukaryota</taxon>
        <taxon>Fungi</taxon>
        <taxon>Dikarya</taxon>
        <taxon>Ascomycota</taxon>
        <taxon>Pezizomycotina</taxon>
        <taxon>Dothideomycetes</taxon>
        <taxon>Dothideomycetidae</taxon>
        <taxon>Dothideales</taxon>
        <taxon>Saccotheciaceae</taxon>
        <taxon>Aureobasidium</taxon>
    </lineage>
</organism>
<dbReference type="Pfam" id="PF00106">
    <property type="entry name" value="adh_short"/>
    <property type="match status" value="1"/>
</dbReference>
<dbReference type="InterPro" id="IPR002347">
    <property type="entry name" value="SDR_fam"/>
</dbReference>
<evidence type="ECO:0000256" key="1">
    <source>
        <dbReference type="ARBA" id="ARBA00006484"/>
    </source>
</evidence>
<evidence type="ECO:0000313" key="4">
    <source>
        <dbReference type="EMBL" id="THV70135.1"/>
    </source>
</evidence>
<dbReference type="CDD" id="cd05233">
    <property type="entry name" value="SDR_c"/>
    <property type="match status" value="1"/>
</dbReference>
<dbReference type="PANTHER" id="PTHR44196">
    <property type="entry name" value="DEHYDROGENASE/REDUCTASE SDR FAMILY MEMBER 7B"/>
    <property type="match status" value="1"/>
</dbReference>
<dbReference type="PANTHER" id="PTHR44196:SF1">
    <property type="entry name" value="DEHYDROGENASE_REDUCTASE SDR FAMILY MEMBER 7B"/>
    <property type="match status" value="1"/>
</dbReference>
<dbReference type="GO" id="GO:0016020">
    <property type="term" value="C:membrane"/>
    <property type="evidence" value="ECO:0007669"/>
    <property type="project" value="TreeGrafter"/>
</dbReference>
<sequence length="339" mass="35964">MARKYKSGLAAMTIDLSHADCQNQTNPPTMASSADSTLPDMYESYPAIAPAKYAGKLDGKVVIVTGSSVGLGRSIAKAFAAAGASVAAVARREKDLLTLVDEIKSANGKAISIVADVTAKGAAQNIVSQVEKELGPIDILVNNAGISRISPLVVEEDDLDIWWRVYEVNVRAPVSLIRAVLPSMIERNTGVLVTTGSAVATLSLPVMTAYSSSKAAISKFHESLAQELKETNVLSFAVHPGMVKTELGAAENAINKAHISHPAMQSFLGMVSSADIKRQTPELCADTMVALAADPRYKVLTGRHINATQELLPVVEEAEKEGMGRLGKDRLYLITVPTL</sequence>
<proteinExistence type="inferred from homology"/>
<dbReference type="Proteomes" id="UP000304951">
    <property type="component" value="Unassembled WGS sequence"/>
</dbReference>
<evidence type="ECO:0000313" key="5">
    <source>
        <dbReference type="Proteomes" id="UP000304951"/>
    </source>
</evidence>
<accession>A0A4S8SI79</accession>